<dbReference type="InterPro" id="IPR012340">
    <property type="entry name" value="NA-bd_OB-fold"/>
</dbReference>
<dbReference type="InterPro" id="IPR003029">
    <property type="entry name" value="S1_domain"/>
</dbReference>
<organism evidence="2 3">
    <name type="scientific">Holzapfeliella saturejae</name>
    <dbReference type="NCBI Taxonomy" id="3082953"/>
    <lineage>
        <taxon>Bacteria</taxon>
        <taxon>Bacillati</taxon>
        <taxon>Bacillota</taxon>
        <taxon>Bacilli</taxon>
        <taxon>Lactobacillales</taxon>
        <taxon>Lactobacillaceae</taxon>
        <taxon>Holzapfeliella</taxon>
    </lineage>
</organism>
<evidence type="ECO:0000259" key="1">
    <source>
        <dbReference type="PROSITE" id="PS50126"/>
    </source>
</evidence>
<dbReference type="SMART" id="SM00316">
    <property type="entry name" value="S1"/>
    <property type="match status" value="1"/>
</dbReference>
<protein>
    <submittedName>
        <fullName evidence="2">S1 RNA-binding domain-containing protein</fullName>
    </submittedName>
</protein>
<dbReference type="PROSITE" id="PS50126">
    <property type="entry name" value="S1"/>
    <property type="match status" value="1"/>
</dbReference>
<evidence type="ECO:0000313" key="3">
    <source>
        <dbReference type="Proteomes" id="UP001377804"/>
    </source>
</evidence>
<comment type="caution">
    <text evidence="2">The sequence shown here is derived from an EMBL/GenBank/DDBJ whole genome shotgun (WGS) entry which is preliminary data.</text>
</comment>
<evidence type="ECO:0000313" key="2">
    <source>
        <dbReference type="EMBL" id="MEJ6348075.1"/>
    </source>
</evidence>
<dbReference type="RefSeq" id="WP_339968904.1">
    <property type="nucleotide sequence ID" value="NZ_JAWMWG010000001.1"/>
</dbReference>
<accession>A0ABU8SGE0</accession>
<name>A0ABU8SGE0_9LACO</name>
<keyword evidence="3" id="KW-1185">Reference proteome</keyword>
<sequence length="117" mass="13365">MISQGQRLTGTINNVASFGVFVTLDDKHHGLIKRQELEYGKNDDWQMYYDVNQAIDCVVLSAETPQKIALSQTQYDNPELKDLSNPLEADHTQSFSKKIEQVLKQANEFLEKYAAEQ</sequence>
<dbReference type="Proteomes" id="UP001377804">
    <property type="component" value="Unassembled WGS sequence"/>
</dbReference>
<dbReference type="Pfam" id="PF00575">
    <property type="entry name" value="S1"/>
    <property type="match status" value="1"/>
</dbReference>
<feature type="domain" description="S1 motif" evidence="1">
    <location>
        <begin position="5"/>
        <end position="73"/>
    </location>
</feature>
<dbReference type="Gene3D" id="2.40.50.140">
    <property type="entry name" value="Nucleic acid-binding proteins"/>
    <property type="match status" value="1"/>
</dbReference>
<reference evidence="2 3" key="1">
    <citation type="submission" date="2023-10" db="EMBL/GenBank/DDBJ databases">
        <title>Holzapfeliella saturejae sp. nov. isolated from Satureja montana flowers.</title>
        <authorList>
            <person name="Alcantara C."/>
            <person name="Zuniga M."/>
            <person name="Landete J.M."/>
            <person name="Monedero V."/>
        </authorList>
    </citation>
    <scope>NUCLEOTIDE SEQUENCE [LARGE SCALE GENOMIC DNA]</scope>
    <source>
        <strain evidence="2 3">He02</strain>
    </source>
</reference>
<dbReference type="SUPFAM" id="SSF50249">
    <property type="entry name" value="Nucleic acid-binding proteins"/>
    <property type="match status" value="1"/>
</dbReference>
<dbReference type="EMBL" id="JAWMWG010000001">
    <property type="protein sequence ID" value="MEJ6348075.1"/>
    <property type="molecule type" value="Genomic_DNA"/>
</dbReference>
<gene>
    <name evidence="2" type="ORF">R4Y45_02385</name>
</gene>
<proteinExistence type="predicted"/>